<dbReference type="Proteomes" id="UP000034163">
    <property type="component" value="Unassembled WGS sequence"/>
</dbReference>
<feature type="transmembrane region" description="Helical" evidence="1">
    <location>
        <begin position="112"/>
        <end position="132"/>
    </location>
</feature>
<sequence length="219" mass="24631">MRKHQFALFLIIAFIWFFSLVPIAFADLVNYDFINSTCKPGEQWISCTNYIKTTDLVTTDNCKKLDLDPHYTLLSEKGSILGGERTYCYRELSSTEFFPQYLSRLYKFIGEVIAPLVFLTVILELPVFFALGLRTKKQLMSVIFVNFITVPLINVTLFLIPIGGLMMLLAGAMFAVFFESGSLVAFNKTLTLPRIFGITFGANVLSAVVGGLILSWMLS</sequence>
<feature type="transmembrane region" description="Helical" evidence="1">
    <location>
        <begin position="198"/>
        <end position="218"/>
    </location>
</feature>
<gene>
    <name evidence="2" type="ORF">UU72_C0045G0011</name>
</gene>
<dbReference type="EMBL" id="LCBS01000045">
    <property type="protein sequence ID" value="KKS14466.1"/>
    <property type="molecule type" value="Genomic_DNA"/>
</dbReference>
<keyword evidence="1" id="KW-1133">Transmembrane helix</keyword>
<evidence type="ECO:0000313" key="2">
    <source>
        <dbReference type="EMBL" id="KKS14466.1"/>
    </source>
</evidence>
<proteinExistence type="predicted"/>
<feature type="transmembrane region" description="Helical" evidence="1">
    <location>
        <begin position="139"/>
        <end position="160"/>
    </location>
</feature>
<accession>A0A0G0YXP2</accession>
<dbReference type="AlphaFoldDB" id="A0A0G0YXP2"/>
<reference evidence="2 3" key="1">
    <citation type="journal article" date="2015" name="Nature">
        <title>rRNA introns, odd ribosomes, and small enigmatic genomes across a large radiation of phyla.</title>
        <authorList>
            <person name="Brown C.T."/>
            <person name="Hug L.A."/>
            <person name="Thomas B.C."/>
            <person name="Sharon I."/>
            <person name="Castelle C.J."/>
            <person name="Singh A."/>
            <person name="Wilkins M.J."/>
            <person name="Williams K.H."/>
            <person name="Banfield J.F."/>
        </authorList>
    </citation>
    <scope>NUCLEOTIDE SEQUENCE [LARGE SCALE GENOMIC DNA]</scope>
</reference>
<evidence type="ECO:0000256" key="1">
    <source>
        <dbReference type="SAM" id="Phobius"/>
    </source>
</evidence>
<comment type="caution">
    <text evidence="2">The sequence shown here is derived from an EMBL/GenBank/DDBJ whole genome shotgun (WGS) entry which is preliminary data.</text>
</comment>
<evidence type="ECO:0000313" key="3">
    <source>
        <dbReference type="Proteomes" id="UP000034163"/>
    </source>
</evidence>
<feature type="transmembrane region" description="Helical" evidence="1">
    <location>
        <begin position="166"/>
        <end position="186"/>
    </location>
</feature>
<name>A0A0G0YXP2_UNCKA</name>
<protein>
    <submittedName>
        <fullName evidence="2">Uncharacterized protein</fullName>
    </submittedName>
</protein>
<organism evidence="2 3">
    <name type="scientific">candidate division WWE3 bacterium GW2011_GWB1_41_6</name>
    <dbReference type="NCBI Taxonomy" id="1619112"/>
    <lineage>
        <taxon>Bacteria</taxon>
        <taxon>Katanobacteria</taxon>
    </lineage>
</organism>
<keyword evidence="1" id="KW-0812">Transmembrane</keyword>
<keyword evidence="1" id="KW-0472">Membrane</keyword>